<feature type="compositionally biased region" description="Basic and acidic residues" evidence="1">
    <location>
        <begin position="1"/>
        <end position="13"/>
    </location>
</feature>
<feature type="compositionally biased region" description="Polar residues" evidence="1">
    <location>
        <begin position="64"/>
        <end position="82"/>
    </location>
</feature>
<dbReference type="Proteomes" id="UP001629113">
    <property type="component" value="Unassembled WGS sequence"/>
</dbReference>
<keyword evidence="3" id="KW-1185">Reference proteome</keyword>
<accession>A0ABR4PRK2</accession>
<protein>
    <submittedName>
        <fullName evidence="2">Uncharacterized protein</fullName>
    </submittedName>
</protein>
<comment type="caution">
    <text evidence="2">The sequence shown here is derived from an EMBL/GenBank/DDBJ whole genome shotgun (WGS) entry which is preliminary data.</text>
</comment>
<evidence type="ECO:0000313" key="2">
    <source>
        <dbReference type="EMBL" id="KAL3425995.1"/>
    </source>
</evidence>
<feature type="compositionally biased region" description="Low complexity" evidence="1">
    <location>
        <begin position="21"/>
        <end position="32"/>
    </location>
</feature>
<dbReference type="EMBL" id="JBFCZG010000002">
    <property type="protein sequence ID" value="KAL3425995.1"/>
    <property type="molecule type" value="Genomic_DNA"/>
</dbReference>
<organism evidence="2 3">
    <name type="scientific">Phlyctema vagabunda</name>
    <dbReference type="NCBI Taxonomy" id="108571"/>
    <lineage>
        <taxon>Eukaryota</taxon>
        <taxon>Fungi</taxon>
        <taxon>Dikarya</taxon>
        <taxon>Ascomycota</taxon>
        <taxon>Pezizomycotina</taxon>
        <taxon>Leotiomycetes</taxon>
        <taxon>Helotiales</taxon>
        <taxon>Dermateaceae</taxon>
        <taxon>Phlyctema</taxon>
    </lineage>
</organism>
<evidence type="ECO:0000313" key="3">
    <source>
        <dbReference type="Proteomes" id="UP001629113"/>
    </source>
</evidence>
<gene>
    <name evidence="2" type="ORF">PVAG01_02786</name>
</gene>
<evidence type="ECO:0000256" key="1">
    <source>
        <dbReference type="SAM" id="MobiDB-lite"/>
    </source>
</evidence>
<name>A0ABR4PRK2_9HELO</name>
<feature type="region of interest" description="Disordered" evidence="1">
    <location>
        <begin position="1"/>
        <end position="95"/>
    </location>
</feature>
<sequence>MPFDGKSKSAKKDSRSKKSKSSSQSSSKQQDQNGAHADQSYTTIQRDWPTEERSFHEIDEQQAAAGTTNFNSGYYTYSTGHEGSTPMERFERETQRQSAWNNVFGYTNK</sequence>
<feature type="compositionally biased region" description="Basic and acidic residues" evidence="1">
    <location>
        <begin position="48"/>
        <end position="59"/>
    </location>
</feature>
<reference evidence="2 3" key="1">
    <citation type="submission" date="2024-06" db="EMBL/GenBank/DDBJ databases">
        <title>Complete genome of Phlyctema vagabunda strain 19-DSS-EL-015.</title>
        <authorList>
            <person name="Fiorenzani C."/>
        </authorList>
    </citation>
    <scope>NUCLEOTIDE SEQUENCE [LARGE SCALE GENOMIC DNA]</scope>
    <source>
        <strain evidence="2 3">19-DSS-EL-015</strain>
    </source>
</reference>
<proteinExistence type="predicted"/>